<feature type="region of interest" description="Disordered" evidence="1">
    <location>
        <begin position="289"/>
        <end position="323"/>
    </location>
</feature>
<feature type="compositionally biased region" description="Basic and acidic residues" evidence="1">
    <location>
        <begin position="934"/>
        <end position="949"/>
    </location>
</feature>
<evidence type="ECO:0000313" key="2">
    <source>
        <dbReference type="EMBL" id="KAL1140432.1"/>
    </source>
</evidence>
<feature type="compositionally biased region" description="Polar residues" evidence="1">
    <location>
        <begin position="1046"/>
        <end position="1055"/>
    </location>
</feature>
<reference evidence="2 3" key="1">
    <citation type="submission" date="2024-07" db="EMBL/GenBank/DDBJ databases">
        <title>Chromosome-level genome assembly of the water stick insect Ranatra chinensis (Heteroptera: Nepidae).</title>
        <authorList>
            <person name="Liu X."/>
        </authorList>
    </citation>
    <scope>NUCLEOTIDE SEQUENCE [LARGE SCALE GENOMIC DNA]</scope>
    <source>
        <strain evidence="2">Cailab_2021Rc</strain>
        <tissue evidence="2">Muscle</tissue>
    </source>
</reference>
<feature type="region of interest" description="Disordered" evidence="1">
    <location>
        <begin position="1041"/>
        <end position="1074"/>
    </location>
</feature>
<feature type="region of interest" description="Disordered" evidence="1">
    <location>
        <begin position="521"/>
        <end position="563"/>
    </location>
</feature>
<organism evidence="2 3">
    <name type="scientific">Ranatra chinensis</name>
    <dbReference type="NCBI Taxonomy" id="642074"/>
    <lineage>
        <taxon>Eukaryota</taxon>
        <taxon>Metazoa</taxon>
        <taxon>Ecdysozoa</taxon>
        <taxon>Arthropoda</taxon>
        <taxon>Hexapoda</taxon>
        <taxon>Insecta</taxon>
        <taxon>Pterygota</taxon>
        <taxon>Neoptera</taxon>
        <taxon>Paraneoptera</taxon>
        <taxon>Hemiptera</taxon>
        <taxon>Heteroptera</taxon>
        <taxon>Panheteroptera</taxon>
        <taxon>Nepomorpha</taxon>
        <taxon>Nepidae</taxon>
        <taxon>Ranatrinae</taxon>
        <taxon>Ranatra</taxon>
    </lineage>
</organism>
<accession>A0ABD0YWW8</accession>
<feature type="compositionally biased region" description="Polar residues" evidence="1">
    <location>
        <begin position="950"/>
        <end position="967"/>
    </location>
</feature>
<gene>
    <name evidence="2" type="ORF">AAG570_000364</name>
</gene>
<sequence length="1181" mass="130858">MDKSVLVRLKDVNTFTDFTRLLNEHGSVAGESEWLCEEWNRKGLIYIGLVTRVVNTVPKCIPRVGHSTFDTLVCLITGLTEKGVEMESYRVVFIGDIVQKLSSNWRKGAAPGISKGDFVALLEPCKMKPNSVVPLTLSVGAYKTVTWICSSLKMPLLTKSVGKEKYTSFVNSLEAKDGQSKCSLERTCEQQPCSSQSIKTDKCSVNHCFTQQPLYINLCQCNECIARSSCQNNIHGSPGGSAINGIFQQVHQLCINPYLQSHVSQHVIAHCHCPHKQLVNIPHSCPNSGHLHNNKAPKSTNKAVDNNNPDPPTPIKRSKMDSEIEDHNESLAIDPANTDKYTMGDIVHMIKKLNKRITQQQMVPTFFSTPRKFPKGYPVKGQRSVDNLSFYSVLEKTCEEENADGGIEDSLLKKDSPDSALTRSLKNLVRQNPSKQVRTLFNLNSNRSDIYIETENDKIMDNNGEITIEEPRSYEVLDGICTKRHVRGKTFSKRQPRSEIGEGESTVEKCYSIGKGVKSGLAPARGKNDNQNGDVSSIDKDPQKAPKIDDCSLETENDGNQPHKTLKHRVEFHISGSGASSCQEIVKALDNIPVSICYNIEEGKFSLCKKSTNEIGTRCSREIVSETVVQQCLPHSELHSIGGKKISESQEIEASGSKIVPEKKMKIVEDPLQLPSTSIEPSQKITSSTMTIKIRDGVPNYSNSNRGNSDYSEVGKLSDTSQLDLQNSTGQKDCQTSSLDLGQSSSDVTNENGKSHPNSPSTSSVRKSISEVQDEQGISHCQTEIPSTNCVQRNDISTEQNLKRKRKNLEKNEIGSRKNKNSPGLFPACENLPCKASIQRNGNSDQKLSNVELDCSNTKSLGGLQNKEMHLQSKSVNQSPRLSRSKISDVEHVEDQSVHFQLPKPSIHMDASDGISRIPRTEKILAKDNSVLEENNHSNSKEVISEDRNQVCQQFTEGNLNSSQKNGEISCVEPHQKNSPTNKSTDLQEKPLDPSTPQIVICDNNMALSNSLETVSSENLVYENQGTQEATKILSEEQKQLRKTKFTNQSNGSKLQNKDFRDESLAGSSNSAQNEENMCTIEVQLKNTEDLKFQGTDETCEFFTCERGSQTLPMETSELLDQCDETQDVVIETINLCELSPEHCTADVDTQTDFFSGTSDAQTGEVTKISGDICIMLEQKQ</sequence>
<feature type="compositionally biased region" description="Polar residues" evidence="1">
    <location>
        <begin position="872"/>
        <end position="882"/>
    </location>
</feature>
<feature type="compositionally biased region" description="Basic and acidic residues" evidence="1">
    <location>
        <begin position="537"/>
        <end position="550"/>
    </location>
</feature>
<name>A0ABD0YWW8_9HEMI</name>
<feature type="region of interest" description="Disordered" evidence="1">
    <location>
        <begin position="862"/>
        <end position="889"/>
    </location>
</feature>
<feature type="compositionally biased region" description="Polar residues" evidence="1">
    <location>
        <begin position="674"/>
        <end position="691"/>
    </location>
</feature>
<feature type="compositionally biased region" description="Polar residues" evidence="1">
    <location>
        <begin position="289"/>
        <end position="308"/>
    </location>
</feature>
<dbReference type="EMBL" id="JBFDAA010000001">
    <property type="protein sequence ID" value="KAL1140432.1"/>
    <property type="molecule type" value="Genomic_DNA"/>
</dbReference>
<evidence type="ECO:0000313" key="3">
    <source>
        <dbReference type="Proteomes" id="UP001558652"/>
    </source>
</evidence>
<evidence type="ECO:0000256" key="1">
    <source>
        <dbReference type="SAM" id="MobiDB-lite"/>
    </source>
</evidence>
<dbReference type="Proteomes" id="UP001558652">
    <property type="component" value="Unassembled WGS sequence"/>
</dbReference>
<dbReference type="AlphaFoldDB" id="A0ABD0YWW8"/>
<feature type="region of interest" description="Disordered" evidence="1">
    <location>
        <begin position="674"/>
        <end position="778"/>
    </location>
</feature>
<feature type="compositionally biased region" description="Polar residues" evidence="1">
    <location>
        <begin position="718"/>
        <end position="771"/>
    </location>
</feature>
<feature type="region of interest" description="Disordered" evidence="1">
    <location>
        <begin position="806"/>
        <end position="826"/>
    </location>
</feature>
<feature type="compositionally biased region" description="Polar residues" evidence="1">
    <location>
        <begin position="700"/>
        <end position="711"/>
    </location>
</feature>
<proteinExistence type="predicted"/>
<feature type="region of interest" description="Disordered" evidence="1">
    <location>
        <begin position="927"/>
        <end position="995"/>
    </location>
</feature>
<keyword evidence="3" id="KW-1185">Reference proteome</keyword>
<protein>
    <submittedName>
        <fullName evidence="2">Uncharacterized protein</fullName>
    </submittedName>
</protein>
<comment type="caution">
    <text evidence="2">The sequence shown here is derived from an EMBL/GenBank/DDBJ whole genome shotgun (WGS) entry which is preliminary data.</text>
</comment>